<dbReference type="InterPro" id="IPR015424">
    <property type="entry name" value="PyrdxlP-dep_Trfase"/>
</dbReference>
<reference evidence="5" key="1">
    <citation type="submission" date="2020-05" db="EMBL/GenBank/DDBJ databases">
        <authorList>
            <person name="Chiriac C."/>
            <person name="Salcher M."/>
            <person name="Ghai R."/>
            <person name="Kavagutti S V."/>
        </authorList>
    </citation>
    <scope>NUCLEOTIDE SEQUENCE</scope>
</reference>
<dbReference type="PANTHER" id="PTHR42832">
    <property type="entry name" value="AMINO ACID AMINOTRANSFERASE"/>
    <property type="match status" value="1"/>
</dbReference>
<dbReference type="InterPro" id="IPR015421">
    <property type="entry name" value="PyrdxlP-dep_Trfase_major"/>
</dbReference>
<accession>A0A6J7E9Z8</accession>
<dbReference type="EMBL" id="CAFBLM010000062">
    <property type="protein sequence ID" value="CAB4878165.1"/>
    <property type="molecule type" value="Genomic_DNA"/>
</dbReference>
<proteinExistence type="predicted"/>
<evidence type="ECO:0000256" key="2">
    <source>
        <dbReference type="ARBA" id="ARBA00022576"/>
    </source>
</evidence>
<sequence length="371" mass="39140">MAPSATPVNNPLSRLPDFPWDSIASHAQQAAAHSDGIVDLSVGTPVDPVPDLIQEALRAASNSPGYPTTHGTDGLRAAAVAWMSRSTGAVALDPNDVLPVVGTKEFVAWLPTMLGLGASDRIVIPELAYPTYDVGARMISAEPVIAADPTQVSGDVSLVWINSPANPTGQVLDVQTLREIVAWARDRGALVVSDECYIELGWDKQPVSVLDERVCGGSTEGILALHSLSKRSNLAGYRFGFVAGDASVVSMLLALRKHAGMMVASPVQAAATVALNDDEHVRVQKDRYRARRDTLRPALEAAGFSIEHSNAGLYLWATRGQDALESLGWLAERGILAAPGTFYGSAGAQHVRVALTATDVRVAAAVARLTA</sequence>
<dbReference type="AlphaFoldDB" id="A0A6J7E9Z8"/>
<evidence type="ECO:0000259" key="4">
    <source>
        <dbReference type="Pfam" id="PF00155"/>
    </source>
</evidence>
<evidence type="ECO:0000256" key="1">
    <source>
        <dbReference type="ARBA" id="ARBA00001933"/>
    </source>
</evidence>
<keyword evidence="3" id="KW-0808">Transferase</keyword>
<evidence type="ECO:0000256" key="3">
    <source>
        <dbReference type="ARBA" id="ARBA00022679"/>
    </source>
</evidence>
<protein>
    <submittedName>
        <fullName evidence="5">Unannotated protein</fullName>
    </submittedName>
</protein>
<organism evidence="5">
    <name type="scientific">freshwater metagenome</name>
    <dbReference type="NCBI Taxonomy" id="449393"/>
    <lineage>
        <taxon>unclassified sequences</taxon>
        <taxon>metagenomes</taxon>
        <taxon>ecological metagenomes</taxon>
    </lineage>
</organism>
<evidence type="ECO:0000313" key="5">
    <source>
        <dbReference type="EMBL" id="CAB4878165.1"/>
    </source>
</evidence>
<comment type="cofactor">
    <cofactor evidence="1">
        <name>pyridoxal 5'-phosphate</name>
        <dbReference type="ChEBI" id="CHEBI:597326"/>
    </cofactor>
</comment>
<dbReference type="SUPFAM" id="SSF53383">
    <property type="entry name" value="PLP-dependent transferases"/>
    <property type="match status" value="1"/>
</dbReference>
<dbReference type="GO" id="GO:0008483">
    <property type="term" value="F:transaminase activity"/>
    <property type="evidence" value="ECO:0007669"/>
    <property type="project" value="UniProtKB-KW"/>
</dbReference>
<dbReference type="CDD" id="cd00609">
    <property type="entry name" value="AAT_like"/>
    <property type="match status" value="1"/>
</dbReference>
<dbReference type="InterPro" id="IPR015422">
    <property type="entry name" value="PyrdxlP-dep_Trfase_small"/>
</dbReference>
<dbReference type="NCBIfam" id="TIGR03539">
    <property type="entry name" value="DapC_actino"/>
    <property type="match status" value="1"/>
</dbReference>
<keyword evidence="2" id="KW-0032">Aminotransferase</keyword>
<dbReference type="InterPro" id="IPR019880">
    <property type="entry name" value="OxyQ"/>
</dbReference>
<dbReference type="Pfam" id="PF00155">
    <property type="entry name" value="Aminotran_1_2"/>
    <property type="match status" value="1"/>
</dbReference>
<gene>
    <name evidence="5" type="ORF">UFOPK3401_01206</name>
</gene>
<dbReference type="PANTHER" id="PTHR42832:SF3">
    <property type="entry name" value="L-GLUTAMINE--4-(METHYLSULFANYL)-2-OXOBUTANOATE AMINOTRANSFERASE"/>
    <property type="match status" value="1"/>
</dbReference>
<feature type="domain" description="Aminotransferase class I/classII large" evidence="4">
    <location>
        <begin position="37"/>
        <end position="368"/>
    </location>
</feature>
<dbReference type="InterPro" id="IPR050881">
    <property type="entry name" value="LL-DAP_aminotransferase"/>
</dbReference>
<dbReference type="InterPro" id="IPR004839">
    <property type="entry name" value="Aminotransferase_I/II_large"/>
</dbReference>
<dbReference type="GO" id="GO:0030170">
    <property type="term" value="F:pyridoxal phosphate binding"/>
    <property type="evidence" value="ECO:0007669"/>
    <property type="project" value="InterPro"/>
</dbReference>
<name>A0A6J7E9Z8_9ZZZZ</name>
<dbReference type="Gene3D" id="3.40.640.10">
    <property type="entry name" value="Type I PLP-dependent aspartate aminotransferase-like (Major domain)"/>
    <property type="match status" value="1"/>
</dbReference>
<dbReference type="Gene3D" id="3.90.1150.10">
    <property type="entry name" value="Aspartate Aminotransferase, domain 1"/>
    <property type="match status" value="1"/>
</dbReference>